<dbReference type="PANTHER" id="PTHR12400:SF51">
    <property type="entry name" value="INOSITOL POLYPHOSPHATE MULTIKINASE"/>
    <property type="match status" value="1"/>
</dbReference>
<evidence type="ECO:0000313" key="10">
    <source>
        <dbReference type="Proteomes" id="UP000835052"/>
    </source>
</evidence>
<gene>
    <name evidence="9" type="ORF">CAUJ_LOCUS4808</name>
</gene>
<comment type="catalytic activity">
    <reaction evidence="7">
        <text>1D-myo-inositol 1,3,4,6-tetrakisphosphate + ATP = 1D-myo-inositol 1,3,4,5,6-pentakisphosphate + ADP + H(+)</text>
        <dbReference type="Rhea" id="RHEA:12717"/>
        <dbReference type="ChEBI" id="CHEBI:15378"/>
        <dbReference type="ChEBI" id="CHEBI:30616"/>
        <dbReference type="ChEBI" id="CHEBI:57660"/>
        <dbReference type="ChEBI" id="CHEBI:57733"/>
        <dbReference type="ChEBI" id="CHEBI:456216"/>
        <dbReference type="EC" id="2.7.1.140"/>
    </reaction>
</comment>
<dbReference type="Pfam" id="PF03770">
    <property type="entry name" value="IPK"/>
    <property type="match status" value="1"/>
</dbReference>
<dbReference type="GO" id="GO:0051765">
    <property type="term" value="F:inositol tetrakisphosphate kinase activity"/>
    <property type="evidence" value="ECO:0007669"/>
    <property type="project" value="TreeGrafter"/>
</dbReference>
<evidence type="ECO:0000256" key="4">
    <source>
        <dbReference type="ARBA" id="ARBA00022777"/>
    </source>
</evidence>
<evidence type="ECO:0000256" key="7">
    <source>
        <dbReference type="ARBA" id="ARBA00036525"/>
    </source>
</evidence>
<keyword evidence="4 8" id="KW-0418">Kinase</keyword>
<reference evidence="9" key="1">
    <citation type="submission" date="2020-10" db="EMBL/GenBank/DDBJ databases">
        <authorList>
            <person name="Kikuchi T."/>
        </authorList>
    </citation>
    <scope>NUCLEOTIDE SEQUENCE</scope>
    <source>
        <strain evidence="9">NKZ352</strain>
    </source>
</reference>
<keyword evidence="5" id="KW-0067">ATP-binding</keyword>
<evidence type="ECO:0000313" key="9">
    <source>
        <dbReference type="EMBL" id="CAD6188889.1"/>
    </source>
</evidence>
<evidence type="ECO:0000256" key="2">
    <source>
        <dbReference type="ARBA" id="ARBA00022679"/>
    </source>
</evidence>
<dbReference type="OrthoDB" id="338650at2759"/>
<dbReference type="GO" id="GO:0005634">
    <property type="term" value="C:nucleus"/>
    <property type="evidence" value="ECO:0007669"/>
    <property type="project" value="TreeGrafter"/>
</dbReference>
<comment type="catalytic activity">
    <reaction evidence="6">
        <text>1D-myo-inositol 1,4,5-trisphosphate + 2 ATP = 1D-myo-inositol 1,3,4,5,6-pentakisphosphate + 2 ADP + 2 H(+)</text>
        <dbReference type="Rhea" id="RHEA:32359"/>
        <dbReference type="ChEBI" id="CHEBI:15378"/>
        <dbReference type="ChEBI" id="CHEBI:30616"/>
        <dbReference type="ChEBI" id="CHEBI:57733"/>
        <dbReference type="ChEBI" id="CHEBI:203600"/>
        <dbReference type="ChEBI" id="CHEBI:456216"/>
        <dbReference type="EC" id="2.7.1.151"/>
    </reaction>
</comment>
<dbReference type="EC" id="2.7.-.-" evidence="8"/>
<comment type="caution">
    <text evidence="9">The sequence shown here is derived from an EMBL/GenBank/DDBJ whole genome shotgun (WGS) entry which is preliminary data.</text>
</comment>
<dbReference type="EMBL" id="CAJGYM010000009">
    <property type="protein sequence ID" value="CAD6188889.1"/>
    <property type="molecule type" value="Genomic_DNA"/>
</dbReference>
<evidence type="ECO:0000256" key="8">
    <source>
        <dbReference type="RuleBase" id="RU363090"/>
    </source>
</evidence>
<dbReference type="InterPro" id="IPR038286">
    <property type="entry name" value="IPK_sf"/>
</dbReference>
<evidence type="ECO:0000256" key="6">
    <source>
        <dbReference type="ARBA" id="ARBA00036164"/>
    </source>
</evidence>
<dbReference type="SUPFAM" id="SSF56104">
    <property type="entry name" value="SAICAR synthase-like"/>
    <property type="match status" value="1"/>
</dbReference>
<evidence type="ECO:0000256" key="5">
    <source>
        <dbReference type="ARBA" id="ARBA00022840"/>
    </source>
</evidence>
<accession>A0A8S1GZD6</accession>
<keyword evidence="3" id="KW-0547">Nucleotide-binding</keyword>
<sequence length="286" mass="32706">MTSIAMPLIEDLAANNNDKYGMLPLKFTWFEGQIAGHNPTMVKDGKRQLGMVKESGNGDKILKPAQDGKRGEREVQFYHDVFVSGMNDPSLNDLRRLLPNFFGTRKIEIEAQESLFLVLEDVTCTFSLPASIDIKIGKQTFGPDATEAKKLKEIETNPVQGTLGYRVLGYRIAEQEDNTFKKDPKWRSEENRMISAVQEFFDQAHDVHIIKEQLLEKLGHIKKVAGKRRFHMYSSSILIVYENDRNCEQNVDVRMIDFSHVHPGMGLPDDNYLFGLNRLIETIEEL</sequence>
<dbReference type="GO" id="GO:0032958">
    <property type="term" value="P:inositol phosphate biosynthetic process"/>
    <property type="evidence" value="ECO:0007669"/>
    <property type="project" value="InterPro"/>
</dbReference>
<dbReference type="PANTHER" id="PTHR12400">
    <property type="entry name" value="INOSITOL POLYPHOSPHATE KINASE"/>
    <property type="match status" value="1"/>
</dbReference>
<dbReference type="Proteomes" id="UP000835052">
    <property type="component" value="Unassembled WGS sequence"/>
</dbReference>
<organism evidence="9 10">
    <name type="scientific">Caenorhabditis auriculariae</name>
    <dbReference type="NCBI Taxonomy" id="2777116"/>
    <lineage>
        <taxon>Eukaryota</taxon>
        <taxon>Metazoa</taxon>
        <taxon>Ecdysozoa</taxon>
        <taxon>Nematoda</taxon>
        <taxon>Chromadorea</taxon>
        <taxon>Rhabditida</taxon>
        <taxon>Rhabditina</taxon>
        <taxon>Rhabditomorpha</taxon>
        <taxon>Rhabditoidea</taxon>
        <taxon>Rhabditidae</taxon>
        <taxon>Peloderinae</taxon>
        <taxon>Caenorhabditis</taxon>
    </lineage>
</organism>
<proteinExistence type="inferred from homology"/>
<keyword evidence="2 8" id="KW-0808">Transferase</keyword>
<keyword evidence="10" id="KW-1185">Reference proteome</keyword>
<comment type="similarity">
    <text evidence="1 8">Belongs to the inositol phosphokinase (IPK) family.</text>
</comment>
<dbReference type="AlphaFoldDB" id="A0A8S1GZD6"/>
<dbReference type="GO" id="GO:0008440">
    <property type="term" value="F:inositol-1,4,5-trisphosphate 3-kinase activity"/>
    <property type="evidence" value="ECO:0007669"/>
    <property type="project" value="TreeGrafter"/>
</dbReference>
<protein>
    <recommendedName>
        <fullName evidence="8">Kinase</fullName>
        <ecNumber evidence="8">2.7.-.-</ecNumber>
    </recommendedName>
</protein>
<name>A0A8S1GZD6_9PELO</name>
<evidence type="ECO:0000256" key="3">
    <source>
        <dbReference type="ARBA" id="ARBA00022741"/>
    </source>
</evidence>
<evidence type="ECO:0000256" key="1">
    <source>
        <dbReference type="ARBA" id="ARBA00007374"/>
    </source>
</evidence>
<dbReference type="InterPro" id="IPR005522">
    <property type="entry name" value="IPK"/>
</dbReference>
<dbReference type="GO" id="GO:0005524">
    <property type="term" value="F:ATP binding"/>
    <property type="evidence" value="ECO:0007669"/>
    <property type="project" value="UniProtKB-KW"/>
</dbReference>
<dbReference type="Gene3D" id="3.30.470.160">
    <property type="entry name" value="Inositol polyphosphate kinase"/>
    <property type="match status" value="1"/>
</dbReference>
<dbReference type="GO" id="GO:0005737">
    <property type="term" value="C:cytoplasm"/>
    <property type="evidence" value="ECO:0007669"/>
    <property type="project" value="TreeGrafter"/>
</dbReference>